<dbReference type="GO" id="GO:0030154">
    <property type="term" value="P:cell differentiation"/>
    <property type="evidence" value="ECO:0007669"/>
    <property type="project" value="UniProtKB-KW"/>
</dbReference>
<feature type="domain" description="PAZ" evidence="8">
    <location>
        <begin position="166"/>
        <end position="277"/>
    </location>
</feature>
<dbReference type="Pfam" id="PF02171">
    <property type="entry name" value="Piwi"/>
    <property type="match status" value="1"/>
</dbReference>
<comment type="caution">
    <text evidence="10">The sequence shown here is derived from an EMBL/GenBank/DDBJ whole genome shotgun (WGS) entry which is preliminary data.</text>
</comment>
<proteinExistence type="inferred from homology"/>
<evidence type="ECO:0000256" key="6">
    <source>
        <dbReference type="ARBA" id="ARBA00023158"/>
    </source>
</evidence>
<dbReference type="EMBL" id="JBFDAA010000002">
    <property type="protein sequence ID" value="KAL1139698.1"/>
    <property type="molecule type" value="Genomic_DNA"/>
</dbReference>
<keyword evidence="11" id="KW-1185">Reference proteome</keyword>
<accession>A0ABD0YUP7</accession>
<dbReference type="FunFam" id="3.30.420.10:FF:000014">
    <property type="entry name" value="Piwi-like RNA-mediated gene silencing 1"/>
    <property type="match status" value="1"/>
</dbReference>
<dbReference type="Pfam" id="PF23278">
    <property type="entry name" value="Piwi_N"/>
    <property type="match status" value="1"/>
</dbReference>
<dbReference type="GO" id="GO:0003723">
    <property type="term" value="F:RNA binding"/>
    <property type="evidence" value="ECO:0007669"/>
    <property type="project" value="UniProtKB-KW"/>
</dbReference>
<protein>
    <submittedName>
        <fullName evidence="10">Uncharacterized protein</fullName>
    </submittedName>
</protein>
<dbReference type="CDD" id="cd02845">
    <property type="entry name" value="PAZ_piwi_like"/>
    <property type="match status" value="1"/>
</dbReference>
<dbReference type="PROSITE" id="PS50821">
    <property type="entry name" value="PAZ"/>
    <property type="match status" value="1"/>
</dbReference>
<evidence type="ECO:0000313" key="11">
    <source>
        <dbReference type="Proteomes" id="UP001558652"/>
    </source>
</evidence>
<evidence type="ECO:0000256" key="7">
    <source>
        <dbReference type="ARBA" id="ARBA00038291"/>
    </source>
</evidence>
<dbReference type="PROSITE" id="PS50822">
    <property type="entry name" value="PIWI"/>
    <property type="match status" value="1"/>
</dbReference>
<evidence type="ECO:0000256" key="5">
    <source>
        <dbReference type="ARBA" id="ARBA00022884"/>
    </source>
</evidence>
<dbReference type="PANTHER" id="PTHR22891">
    <property type="entry name" value="EUKARYOTIC TRANSLATION INITIATION FACTOR 2C"/>
    <property type="match status" value="1"/>
</dbReference>
<keyword evidence="2" id="KW-0217">Developmental protein</keyword>
<keyword evidence="5" id="KW-0694">RNA-binding</keyword>
<keyword evidence="6" id="KW-0943">RNA-mediated gene silencing</keyword>
<comment type="similarity">
    <text evidence="7">Belongs to the argonaute family. Piwi subfamily.</text>
</comment>
<evidence type="ECO:0000256" key="3">
    <source>
        <dbReference type="ARBA" id="ARBA00022490"/>
    </source>
</evidence>
<dbReference type="InterPro" id="IPR012337">
    <property type="entry name" value="RNaseH-like_sf"/>
</dbReference>
<dbReference type="AlphaFoldDB" id="A0ABD0YUP7"/>
<feature type="domain" description="Piwi" evidence="9">
    <location>
        <begin position="443"/>
        <end position="729"/>
    </location>
</feature>
<dbReference type="InterPro" id="IPR036397">
    <property type="entry name" value="RNaseH_sf"/>
</dbReference>
<dbReference type="SUPFAM" id="SSF53098">
    <property type="entry name" value="Ribonuclease H-like"/>
    <property type="match status" value="1"/>
</dbReference>
<organism evidence="10 11">
    <name type="scientific">Ranatra chinensis</name>
    <dbReference type="NCBI Taxonomy" id="642074"/>
    <lineage>
        <taxon>Eukaryota</taxon>
        <taxon>Metazoa</taxon>
        <taxon>Ecdysozoa</taxon>
        <taxon>Arthropoda</taxon>
        <taxon>Hexapoda</taxon>
        <taxon>Insecta</taxon>
        <taxon>Pterygota</taxon>
        <taxon>Neoptera</taxon>
        <taxon>Paraneoptera</taxon>
        <taxon>Hemiptera</taxon>
        <taxon>Heteroptera</taxon>
        <taxon>Panheteroptera</taxon>
        <taxon>Nepomorpha</taxon>
        <taxon>Nepidae</taxon>
        <taxon>Ranatrinae</taxon>
        <taxon>Ranatra</taxon>
    </lineage>
</organism>
<evidence type="ECO:0000259" key="8">
    <source>
        <dbReference type="PROSITE" id="PS50821"/>
    </source>
</evidence>
<keyword evidence="4" id="KW-0221">Differentiation</keyword>
<evidence type="ECO:0000259" key="9">
    <source>
        <dbReference type="PROSITE" id="PS50822"/>
    </source>
</evidence>
<sequence length="743" mass="85604">MLKANYFKLLTHTDWALYQYRVDFSPEEERTSVRKALLRVHKEILRGFIFDGTLLFTAHRLSPDPLTLYSCRDSDNEKITITIKKVSDLAMGDAHYIQFFNILMRKCLGHLSMQLVGRNFFDARAKIEIPNYKLELWPGYITSIRQHESSILMCAEITHKVMRQDTVLELLVECSRRSPSDWKNVFQQSIIGSIVLTGYNNNTYRIDDVDFDQRPTSTFELKTKEKITYIDYFWKKYQIQVKDVTQPLLVSRAKARNIRAGMTENIILIPELCSLTGITDEMRANFSLMKALADYTRVSPADRIKKLNDFSQRLQSNKAIQDDLTLWNMKLSPTLIEFPARVMRTEKIVHGEKVKSEIGPDADWTKNMRNRSMLVQANLHTWVVVHQARSKTDVLGFINTLIKSAASLNFKMPQPVFYEIRDDRIGSYIEALDRIMSRQQPQIIMCIVPNNRADRYSAIKKKCCIDRAVATQVVVERCLRSKGTMSIATKIAIQMNCKIGGAPWTVDIPISGVMVIGFDVCHDTSMKGRSFGAMVASLDQGLSRYYSTVSHHSNGEELSNDISINITKALMKYRKFNNTLPSRIFIYRDGVGEGQIPFVFEREVEMIKDKLTEIYQVLPRMAFVVVTKRLNTRLFLNDNNPPPGTIVDDYITCPDRYDFFLVSQSVRQGTVSPTCYNVMHDTSGLSPARMQRFTYKMTHLYYNWSGTVRVPAQCQYAHKLAFLVGQSLHRQPNPSLEDYLYFL</sequence>
<dbReference type="InterPro" id="IPR036085">
    <property type="entry name" value="PAZ_dom_sf"/>
</dbReference>
<dbReference type="SUPFAM" id="SSF101690">
    <property type="entry name" value="PAZ domain"/>
    <property type="match status" value="1"/>
</dbReference>
<dbReference type="SMART" id="SM00949">
    <property type="entry name" value="PAZ"/>
    <property type="match status" value="1"/>
</dbReference>
<dbReference type="SMART" id="SM00950">
    <property type="entry name" value="Piwi"/>
    <property type="match status" value="1"/>
</dbReference>
<comment type="subcellular location">
    <subcellularLocation>
        <location evidence="1">Cytoplasm</location>
    </subcellularLocation>
</comment>
<evidence type="ECO:0000256" key="1">
    <source>
        <dbReference type="ARBA" id="ARBA00004496"/>
    </source>
</evidence>
<dbReference type="InterPro" id="IPR003165">
    <property type="entry name" value="Piwi"/>
</dbReference>
<dbReference type="Pfam" id="PF02170">
    <property type="entry name" value="PAZ"/>
    <property type="match status" value="1"/>
</dbReference>
<dbReference type="Proteomes" id="UP001558652">
    <property type="component" value="Unassembled WGS sequence"/>
</dbReference>
<dbReference type="InterPro" id="IPR003100">
    <property type="entry name" value="PAZ_dom"/>
</dbReference>
<dbReference type="Gene3D" id="3.40.50.2300">
    <property type="match status" value="1"/>
</dbReference>
<dbReference type="FunFam" id="2.170.260.10:FF:000003">
    <property type="entry name" value="Piwi-like RNA-mediated gene silencing 2"/>
    <property type="match status" value="1"/>
</dbReference>
<dbReference type="CDD" id="cd04658">
    <property type="entry name" value="Piwi_piwi-like_Euk"/>
    <property type="match status" value="1"/>
</dbReference>
<name>A0ABD0YUP7_9HEMI</name>
<evidence type="ECO:0000313" key="10">
    <source>
        <dbReference type="EMBL" id="KAL1139698.1"/>
    </source>
</evidence>
<dbReference type="GO" id="GO:0140965">
    <property type="term" value="P:secondary piRNA processing"/>
    <property type="evidence" value="ECO:0007669"/>
    <property type="project" value="UniProtKB-ARBA"/>
</dbReference>
<keyword evidence="3" id="KW-0963">Cytoplasm</keyword>
<dbReference type="Gene3D" id="3.30.420.10">
    <property type="entry name" value="Ribonuclease H-like superfamily/Ribonuclease H"/>
    <property type="match status" value="1"/>
</dbReference>
<dbReference type="GO" id="GO:0005737">
    <property type="term" value="C:cytoplasm"/>
    <property type="evidence" value="ECO:0007669"/>
    <property type="project" value="UniProtKB-SubCell"/>
</dbReference>
<evidence type="ECO:0000256" key="4">
    <source>
        <dbReference type="ARBA" id="ARBA00022782"/>
    </source>
</evidence>
<evidence type="ECO:0000256" key="2">
    <source>
        <dbReference type="ARBA" id="ARBA00022473"/>
    </source>
</evidence>
<reference evidence="10 11" key="1">
    <citation type="submission" date="2024-07" db="EMBL/GenBank/DDBJ databases">
        <title>Chromosome-level genome assembly of the water stick insect Ranatra chinensis (Heteroptera: Nepidae).</title>
        <authorList>
            <person name="Liu X."/>
        </authorList>
    </citation>
    <scope>NUCLEOTIDE SEQUENCE [LARGE SCALE GENOMIC DNA]</scope>
    <source>
        <strain evidence="10">Cailab_2021Rc</strain>
        <tissue evidence="10">Muscle</tissue>
    </source>
</reference>
<gene>
    <name evidence="10" type="ORF">AAG570_006676</name>
</gene>
<dbReference type="Gene3D" id="2.170.260.10">
    <property type="entry name" value="paz domain"/>
    <property type="match status" value="1"/>
</dbReference>